<reference evidence="3" key="1">
    <citation type="submission" date="2022-06" db="EMBL/GenBank/DDBJ databases">
        <title>Whole genome shotgun sequencing (WGS) of Rathayibacter sp. ZW T2_19, isolated from stored onions (Allium cepa).</title>
        <authorList>
            <person name="Stoll D.A."/>
            <person name="Huch M."/>
        </authorList>
    </citation>
    <scope>NUCLEOTIDE SEQUENCE</scope>
    <source>
        <strain evidence="3">ZW T2_19</strain>
    </source>
</reference>
<evidence type="ECO:0000313" key="4">
    <source>
        <dbReference type="Proteomes" id="UP001155240"/>
    </source>
</evidence>
<feature type="transmembrane region" description="Helical" evidence="1">
    <location>
        <begin position="116"/>
        <end position="136"/>
    </location>
</feature>
<dbReference type="Proteomes" id="UP001155240">
    <property type="component" value="Unassembled WGS sequence"/>
</dbReference>
<evidence type="ECO:0000259" key="2">
    <source>
        <dbReference type="SMART" id="SM00014"/>
    </source>
</evidence>
<dbReference type="RefSeq" id="WP_251944669.1">
    <property type="nucleotide sequence ID" value="NZ_JAMRYM010000021.1"/>
</dbReference>
<dbReference type="SUPFAM" id="SSF48317">
    <property type="entry name" value="Acid phosphatase/Vanadium-dependent haloperoxidase"/>
    <property type="match status" value="1"/>
</dbReference>
<dbReference type="CDD" id="cd03392">
    <property type="entry name" value="PAP2_like_2"/>
    <property type="match status" value="1"/>
</dbReference>
<proteinExistence type="predicted"/>
<dbReference type="PANTHER" id="PTHR14969">
    <property type="entry name" value="SPHINGOSINE-1-PHOSPHATE PHOSPHOHYDROLASE"/>
    <property type="match status" value="1"/>
</dbReference>
<evidence type="ECO:0000256" key="1">
    <source>
        <dbReference type="SAM" id="Phobius"/>
    </source>
</evidence>
<feature type="transmembrane region" description="Helical" evidence="1">
    <location>
        <begin position="214"/>
        <end position="233"/>
    </location>
</feature>
<feature type="transmembrane region" description="Helical" evidence="1">
    <location>
        <begin position="183"/>
        <end position="202"/>
    </location>
</feature>
<name>A0A9X2DW08_9MICO</name>
<dbReference type="Gene3D" id="1.20.144.10">
    <property type="entry name" value="Phosphatidic acid phosphatase type 2/haloperoxidase"/>
    <property type="match status" value="1"/>
</dbReference>
<accession>A0A9X2DW08</accession>
<protein>
    <submittedName>
        <fullName evidence="3">Phosphatase PAP2 family protein</fullName>
    </submittedName>
</protein>
<evidence type="ECO:0000313" key="3">
    <source>
        <dbReference type="EMBL" id="MCM6762227.1"/>
    </source>
</evidence>
<dbReference type="Pfam" id="PF01569">
    <property type="entry name" value="PAP2"/>
    <property type="match status" value="1"/>
</dbReference>
<organism evidence="3 4">
    <name type="scientific">Rathayibacter rubneri</name>
    <dbReference type="NCBI Taxonomy" id="2950106"/>
    <lineage>
        <taxon>Bacteria</taxon>
        <taxon>Bacillati</taxon>
        <taxon>Actinomycetota</taxon>
        <taxon>Actinomycetes</taxon>
        <taxon>Micrococcales</taxon>
        <taxon>Microbacteriaceae</taxon>
        <taxon>Rathayibacter</taxon>
    </lineage>
</organism>
<feature type="transmembrane region" description="Helical" evidence="1">
    <location>
        <begin position="83"/>
        <end position="109"/>
    </location>
</feature>
<gene>
    <name evidence="3" type="ORF">NB037_07330</name>
</gene>
<dbReference type="AlphaFoldDB" id="A0A9X2DW08"/>
<keyword evidence="1" id="KW-1133">Transmembrane helix</keyword>
<keyword evidence="4" id="KW-1185">Reference proteome</keyword>
<dbReference type="EMBL" id="JAMRYM010000021">
    <property type="protein sequence ID" value="MCM6762227.1"/>
    <property type="molecule type" value="Genomic_DNA"/>
</dbReference>
<feature type="transmembrane region" description="Helical" evidence="1">
    <location>
        <begin position="31"/>
        <end position="54"/>
    </location>
</feature>
<comment type="caution">
    <text evidence="3">The sequence shown here is derived from an EMBL/GenBank/DDBJ whole genome shotgun (WGS) entry which is preliminary data.</text>
</comment>
<dbReference type="SMART" id="SM00014">
    <property type="entry name" value="acidPPc"/>
    <property type="match status" value="1"/>
</dbReference>
<sequence>MSGSKTARLSAWHEKFVVEERTLTAADRRRLLITAGLLMLLGGVAFVAILLGVLTQTGVERLDGPVEDFFDARVERDRTGPMIVLAVLFGPVVLPIVVLVVLIGWIILAKHLWRPLLLLVGMATGVILAQVIAPLVQHPRPPVAEMLFGPDHTFSFPSGHVLGTADFLLITTYLLASRLQRRWFTVTAITVAVTLIVVQIVSRLYLGYHWLSDTAGSVALSLVITGAVIAVDVRRTVRVREE</sequence>
<dbReference type="InterPro" id="IPR000326">
    <property type="entry name" value="PAP2/HPO"/>
</dbReference>
<feature type="transmembrane region" description="Helical" evidence="1">
    <location>
        <begin position="156"/>
        <end position="176"/>
    </location>
</feature>
<feature type="domain" description="Phosphatidic acid phosphatase type 2/haloperoxidase" evidence="2">
    <location>
        <begin position="117"/>
        <end position="229"/>
    </location>
</feature>
<dbReference type="InterPro" id="IPR036938">
    <property type="entry name" value="PAP2/HPO_sf"/>
</dbReference>
<keyword evidence="1" id="KW-0812">Transmembrane</keyword>
<keyword evidence="1" id="KW-0472">Membrane</keyword>
<dbReference type="PANTHER" id="PTHR14969:SF13">
    <property type="entry name" value="AT30094P"/>
    <property type="match status" value="1"/>
</dbReference>